<protein>
    <recommendedName>
        <fullName evidence="4">Secreted protein</fullName>
    </recommendedName>
</protein>
<keyword evidence="1" id="KW-0732">Signal</keyword>
<dbReference type="Proteomes" id="UP000573603">
    <property type="component" value="Unassembled WGS sequence"/>
</dbReference>
<feature type="chain" id="PRO_5034363796" description="Secreted protein" evidence="1">
    <location>
        <begin position="17"/>
        <end position="286"/>
    </location>
</feature>
<keyword evidence="3" id="KW-1185">Reference proteome</keyword>
<accession>A0A8H4ZD08</accession>
<sequence>MRLLYGVYLLLSVAYAADCSGVKWDLEDVVKQDTKSCFFQNHAGKDFEDYQTDTRDHKLQRRCGNKQPNLDGNGWPHQRYYYEQLSEVGYCSETQGCSVSTSNTKTISKTYSATINFPWISGGYSVAKSWAFGASYSCNGGPGDRVCVWYRIAHTAYTARMPKGRSRKGLHGPQGVIASPNVENKGGGFQCATGKNCAHKGATYWDCHGQRSKKFEHCGPPEQPELDSGNNYIEPFASAWGKAKGQAGKNNVKVKDIDAEAAIKNNMGDMEKMTEAEKEINDKVWR</sequence>
<evidence type="ECO:0000256" key="1">
    <source>
        <dbReference type="SAM" id="SignalP"/>
    </source>
</evidence>
<gene>
    <name evidence="2" type="ORF">FANTH_7693</name>
</gene>
<feature type="signal peptide" evidence="1">
    <location>
        <begin position="1"/>
        <end position="16"/>
    </location>
</feature>
<comment type="caution">
    <text evidence="2">The sequence shown here is derived from an EMBL/GenBank/DDBJ whole genome shotgun (WGS) entry which is preliminary data.</text>
</comment>
<dbReference type="EMBL" id="JABEVY010000174">
    <property type="protein sequence ID" value="KAF5244424.1"/>
    <property type="molecule type" value="Genomic_DNA"/>
</dbReference>
<dbReference type="AlphaFoldDB" id="A0A8H4ZD08"/>
<name>A0A8H4ZD08_9HYPO</name>
<proteinExistence type="predicted"/>
<evidence type="ECO:0008006" key="4">
    <source>
        <dbReference type="Google" id="ProtNLM"/>
    </source>
</evidence>
<evidence type="ECO:0000313" key="2">
    <source>
        <dbReference type="EMBL" id="KAF5244424.1"/>
    </source>
</evidence>
<reference evidence="2 3" key="1">
    <citation type="journal article" date="2020" name="BMC Genomics">
        <title>Correction to: Identification and distribution of gene clusters required for synthesis of sphingolipid metabolism inhibitors in diverse species of the filamentous fungus Fusarium.</title>
        <authorList>
            <person name="Kim H.S."/>
            <person name="Lohmar J.M."/>
            <person name="Busman M."/>
            <person name="Brown D.W."/>
            <person name="Naumann T.A."/>
            <person name="Divon H.H."/>
            <person name="Lysoe E."/>
            <person name="Uhlig S."/>
            <person name="Proctor R.H."/>
        </authorList>
    </citation>
    <scope>NUCLEOTIDE SEQUENCE [LARGE SCALE GENOMIC DNA]</scope>
    <source>
        <strain evidence="2 3">NRRL 25214</strain>
    </source>
</reference>
<evidence type="ECO:0000313" key="3">
    <source>
        <dbReference type="Proteomes" id="UP000573603"/>
    </source>
</evidence>
<organism evidence="2 3">
    <name type="scientific">Fusarium anthophilum</name>
    <dbReference type="NCBI Taxonomy" id="48485"/>
    <lineage>
        <taxon>Eukaryota</taxon>
        <taxon>Fungi</taxon>
        <taxon>Dikarya</taxon>
        <taxon>Ascomycota</taxon>
        <taxon>Pezizomycotina</taxon>
        <taxon>Sordariomycetes</taxon>
        <taxon>Hypocreomycetidae</taxon>
        <taxon>Hypocreales</taxon>
        <taxon>Nectriaceae</taxon>
        <taxon>Fusarium</taxon>
        <taxon>Fusarium fujikuroi species complex</taxon>
    </lineage>
</organism>